<dbReference type="InterPro" id="IPR002372">
    <property type="entry name" value="PQQ_rpt_dom"/>
</dbReference>
<dbReference type="PANTHER" id="PTHR34512:SF30">
    <property type="entry name" value="OUTER MEMBRANE PROTEIN ASSEMBLY FACTOR BAMB"/>
    <property type="match status" value="1"/>
</dbReference>
<dbReference type="Proteomes" id="UP000538147">
    <property type="component" value="Unassembled WGS sequence"/>
</dbReference>
<dbReference type="AlphaFoldDB" id="A0A841LDJ5"/>
<dbReference type="InterPro" id="IPR018391">
    <property type="entry name" value="PQQ_b-propeller_rpt"/>
</dbReference>
<accession>A0A841LDJ5</accession>
<dbReference type="SMART" id="SM00564">
    <property type="entry name" value="PQQ"/>
    <property type="match status" value="6"/>
</dbReference>
<dbReference type="InterPro" id="IPR011047">
    <property type="entry name" value="Quinoprotein_ADH-like_sf"/>
</dbReference>
<feature type="domain" description="Pyrrolo-quinoline quinone repeat" evidence="1">
    <location>
        <begin position="366"/>
        <end position="440"/>
    </location>
</feature>
<dbReference type="RefSeq" id="WP_184196882.1">
    <property type="nucleotide sequence ID" value="NZ_JACIIV010000007.1"/>
</dbReference>
<dbReference type="Gene3D" id="2.130.10.10">
    <property type="entry name" value="YVTN repeat-like/Quinoprotein amine dehydrogenase"/>
    <property type="match status" value="1"/>
</dbReference>
<protein>
    <submittedName>
        <fullName evidence="2">Outer membrane protein assembly factor BamB</fullName>
    </submittedName>
</protein>
<evidence type="ECO:0000313" key="3">
    <source>
        <dbReference type="Proteomes" id="UP000538147"/>
    </source>
</evidence>
<organism evidence="2 3">
    <name type="scientific">Polymorphobacter multimanifer</name>
    <dbReference type="NCBI Taxonomy" id="1070431"/>
    <lineage>
        <taxon>Bacteria</taxon>
        <taxon>Pseudomonadati</taxon>
        <taxon>Pseudomonadota</taxon>
        <taxon>Alphaproteobacteria</taxon>
        <taxon>Sphingomonadales</taxon>
        <taxon>Sphingosinicellaceae</taxon>
        <taxon>Polymorphobacter</taxon>
    </lineage>
</organism>
<feature type="domain" description="Pyrrolo-quinoline quinone repeat" evidence="1">
    <location>
        <begin position="124"/>
        <end position="361"/>
    </location>
</feature>
<evidence type="ECO:0000313" key="2">
    <source>
        <dbReference type="EMBL" id="MBB6227048.1"/>
    </source>
</evidence>
<dbReference type="PROSITE" id="PS51257">
    <property type="entry name" value="PROKAR_LIPOPROTEIN"/>
    <property type="match status" value="1"/>
</dbReference>
<dbReference type="SUPFAM" id="SSF50998">
    <property type="entry name" value="Quinoprotein alcohol dehydrogenase-like"/>
    <property type="match status" value="1"/>
</dbReference>
<keyword evidence="3" id="KW-1185">Reference proteome</keyword>
<comment type="caution">
    <text evidence="2">The sequence shown here is derived from an EMBL/GenBank/DDBJ whole genome shotgun (WGS) entry which is preliminary data.</text>
</comment>
<sequence>MQTRRAAIALITVLALGVSGCGVFKGGKKKITTVGERIPVLTYESKAEAEAELQGVTVVLPLESPNADWGQPGGTPSKLNGHLTWSGELQQVWSASIGSGSTKTRRLNASPVIHDGRVFTIDTMGRVAAFDARTGAPAWSAQIELEGQAQNIAFGGGVSADNGRVFATTGFGIVVAYDAQQGVELWRRTLPAPLRGAPTVEGNRVFVLSQDNQLFALSAETGEQSWSVTGTVEVAGLLGTGAPAISQETVVVGFSSGELTALRAENGRTVWSDALARTGRATAMSALSDIDASPVIDRGRVFAIGHGGRMAALEMATGQRVWERNFAGISTPWLAGEFIYAVTLEGELLCLTRSEGKVRWVTELERWKNMKKKTGPIVWSGPVLGSEKLLMVSSEKAIVTVDPYEGKVLARGKLSAAAYLPPVLAGGLAYVLTDDGKLTAWR</sequence>
<reference evidence="2 3" key="1">
    <citation type="submission" date="2020-08" db="EMBL/GenBank/DDBJ databases">
        <title>Genomic Encyclopedia of Type Strains, Phase IV (KMG-IV): sequencing the most valuable type-strain genomes for metagenomic binning, comparative biology and taxonomic classification.</title>
        <authorList>
            <person name="Goeker M."/>
        </authorList>
    </citation>
    <scope>NUCLEOTIDE SEQUENCE [LARGE SCALE GENOMIC DNA]</scope>
    <source>
        <strain evidence="2 3">DSM 102189</strain>
    </source>
</reference>
<dbReference type="PANTHER" id="PTHR34512">
    <property type="entry name" value="CELL SURFACE PROTEIN"/>
    <property type="match status" value="1"/>
</dbReference>
<dbReference type="EMBL" id="JACIIV010000007">
    <property type="protein sequence ID" value="MBB6227048.1"/>
    <property type="molecule type" value="Genomic_DNA"/>
</dbReference>
<dbReference type="Pfam" id="PF13360">
    <property type="entry name" value="PQQ_2"/>
    <property type="match status" value="2"/>
</dbReference>
<name>A0A841LDJ5_9SPHN</name>
<dbReference type="InterPro" id="IPR015943">
    <property type="entry name" value="WD40/YVTN_repeat-like_dom_sf"/>
</dbReference>
<proteinExistence type="predicted"/>
<evidence type="ECO:0000259" key="1">
    <source>
        <dbReference type="Pfam" id="PF13360"/>
    </source>
</evidence>
<gene>
    <name evidence="2" type="ORF">FHS79_001210</name>
</gene>